<organism evidence="1 2">
    <name type="scientific">Paenibacillus septentrionalis</name>
    <dbReference type="NCBI Taxonomy" id="429342"/>
    <lineage>
        <taxon>Bacteria</taxon>
        <taxon>Bacillati</taxon>
        <taxon>Bacillota</taxon>
        <taxon>Bacilli</taxon>
        <taxon>Bacillales</taxon>
        <taxon>Paenibacillaceae</taxon>
        <taxon>Paenibacillus</taxon>
    </lineage>
</organism>
<dbReference type="Proteomes" id="UP001596233">
    <property type="component" value="Unassembled WGS sequence"/>
</dbReference>
<proteinExistence type="predicted"/>
<dbReference type="Pfam" id="PF11187">
    <property type="entry name" value="Mbeg1-like"/>
    <property type="match status" value="1"/>
</dbReference>
<keyword evidence="2" id="KW-1185">Reference proteome</keyword>
<comment type="caution">
    <text evidence="1">The sequence shown here is derived from an EMBL/GenBank/DDBJ whole genome shotgun (WGS) entry which is preliminary data.</text>
</comment>
<dbReference type="SUPFAM" id="SSF53474">
    <property type="entry name" value="alpha/beta-Hydrolases"/>
    <property type="match status" value="1"/>
</dbReference>
<gene>
    <name evidence="1" type="ORF">ACFP56_12880</name>
</gene>
<protein>
    <submittedName>
        <fullName evidence="1">DUF2974 domain-containing protein</fullName>
        <ecNumber evidence="1">3.-.-.-</ecNumber>
    </submittedName>
</protein>
<dbReference type="EMBL" id="JBHSTE010000004">
    <property type="protein sequence ID" value="MFC6333517.1"/>
    <property type="molecule type" value="Genomic_DNA"/>
</dbReference>
<dbReference type="GO" id="GO:0016787">
    <property type="term" value="F:hydrolase activity"/>
    <property type="evidence" value="ECO:0007669"/>
    <property type="project" value="UniProtKB-KW"/>
</dbReference>
<evidence type="ECO:0000313" key="2">
    <source>
        <dbReference type="Proteomes" id="UP001596233"/>
    </source>
</evidence>
<dbReference type="InterPro" id="IPR024499">
    <property type="entry name" value="Mbeg1-like"/>
</dbReference>
<keyword evidence="1" id="KW-0378">Hydrolase</keyword>
<dbReference type="Gene3D" id="3.40.50.1820">
    <property type="entry name" value="alpha/beta hydrolase"/>
    <property type="match status" value="1"/>
</dbReference>
<accession>A0ABW1V3Z4</accession>
<dbReference type="EC" id="3.-.-.-" evidence="1"/>
<evidence type="ECO:0000313" key="1">
    <source>
        <dbReference type="EMBL" id="MFC6333517.1"/>
    </source>
</evidence>
<name>A0ABW1V3Z4_9BACL</name>
<sequence length="380" mass="43591">MGNIMDYLDWRGDIRLEHSPFNEVDNLILSQLVYVNFDYIVPARWSGSSITVCEAAERYTALYDEDHIQQFTYMIRSSIPLMHKMAKSPRFANAKLSKFEKVIDLDRTKQFAAMQIELDDGSIYVAYRGTDNTIVGWKENFNMTVSMPVAAQYEALRYLEDTTEEGDAPLRLGGHSKGGNLAVYAAMMCRPDIKERIVDVYNNDGPGFETRIIKSDAYQQILGRIRTIVPQSSIVGMLLEHEEEYIVVQSYVSLLMQHEAFSWEVLGNSFVKGESVEKKSELLDMTLKSWLGQMDKTQRQQFVAALFHVFEAGDIRTFDDLGKAKWQKINEMIRALNQSREYKEVLIKTLKLLLREGRKTIMSAGKKKTQGKSQDVQLLE</sequence>
<dbReference type="RefSeq" id="WP_379235069.1">
    <property type="nucleotide sequence ID" value="NZ_JBHSTE010000004.1"/>
</dbReference>
<dbReference type="InterPro" id="IPR029058">
    <property type="entry name" value="AB_hydrolase_fold"/>
</dbReference>
<reference evidence="2" key="1">
    <citation type="journal article" date="2019" name="Int. J. Syst. Evol. Microbiol.">
        <title>The Global Catalogue of Microorganisms (GCM) 10K type strain sequencing project: providing services to taxonomists for standard genome sequencing and annotation.</title>
        <authorList>
            <consortium name="The Broad Institute Genomics Platform"/>
            <consortium name="The Broad Institute Genome Sequencing Center for Infectious Disease"/>
            <person name="Wu L."/>
            <person name="Ma J."/>
        </authorList>
    </citation>
    <scope>NUCLEOTIDE SEQUENCE [LARGE SCALE GENOMIC DNA]</scope>
    <source>
        <strain evidence="2">PCU 280</strain>
    </source>
</reference>